<dbReference type="Proteomes" id="UP000527143">
    <property type="component" value="Unassembled WGS sequence"/>
</dbReference>
<gene>
    <name evidence="1" type="ORF">FHT02_003490</name>
</gene>
<sequence>MSNFTYTLIQLHKRLDDQIRGELKQRVPDSFKLLRLKKLRLRIKDRLHASMRRFQPA</sequence>
<dbReference type="RefSeq" id="WP_184090417.1">
    <property type="nucleotide sequence ID" value="NZ_JACIJF010000014.1"/>
</dbReference>
<accession>A0A840YRR2</accession>
<dbReference type="EMBL" id="JACIJF010000014">
    <property type="protein sequence ID" value="MBB5712233.1"/>
    <property type="molecule type" value="Genomic_DNA"/>
</dbReference>
<dbReference type="InterPro" id="IPR007420">
    <property type="entry name" value="DUF465"/>
</dbReference>
<organism evidence="1 2">
    <name type="scientific">Sphingomonas xinjiangensis</name>
    <dbReference type="NCBI Taxonomy" id="643568"/>
    <lineage>
        <taxon>Bacteria</taxon>
        <taxon>Pseudomonadati</taxon>
        <taxon>Pseudomonadota</taxon>
        <taxon>Alphaproteobacteria</taxon>
        <taxon>Sphingomonadales</taxon>
        <taxon>Sphingomonadaceae</taxon>
        <taxon>Sphingomonas</taxon>
    </lineage>
</organism>
<dbReference type="InterPro" id="IPR038444">
    <property type="entry name" value="DUF465_sf"/>
</dbReference>
<proteinExistence type="predicted"/>
<dbReference type="Pfam" id="PF04325">
    <property type="entry name" value="DUF465"/>
    <property type="match status" value="1"/>
</dbReference>
<comment type="caution">
    <text evidence="1">The sequence shown here is derived from an EMBL/GenBank/DDBJ whole genome shotgun (WGS) entry which is preliminary data.</text>
</comment>
<dbReference type="Gene3D" id="6.10.280.50">
    <property type="match status" value="1"/>
</dbReference>
<name>A0A840YRR2_9SPHN</name>
<keyword evidence="2" id="KW-1185">Reference proteome</keyword>
<evidence type="ECO:0008006" key="3">
    <source>
        <dbReference type="Google" id="ProtNLM"/>
    </source>
</evidence>
<protein>
    <recommendedName>
        <fullName evidence="3">DUF465 domain-containing protein</fullName>
    </recommendedName>
</protein>
<evidence type="ECO:0000313" key="1">
    <source>
        <dbReference type="EMBL" id="MBB5712233.1"/>
    </source>
</evidence>
<reference evidence="1 2" key="1">
    <citation type="submission" date="2020-08" db="EMBL/GenBank/DDBJ databases">
        <title>Genomic Encyclopedia of Type Strains, Phase IV (KMG-IV): sequencing the most valuable type-strain genomes for metagenomic binning, comparative biology and taxonomic classification.</title>
        <authorList>
            <person name="Goeker M."/>
        </authorList>
    </citation>
    <scope>NUCLEOTIDE SEQUENCE [LARGE SCALE GENOMIC DNA]</scope>
    <source>
        <strain evidence="1 2">DSM 26736</strain>
    </source>
</reference>
<evidence type="ECO:0000313" key="2">
    <source>
        <dbReference type="Proteomes" id="UP000527143"/>
    </source>
</evidence>
<dbReference type="AlphaFoldDB" id="A0A840YRR2"/>